<dbReference type="Proteomes" id="UP000318582">
    <property type="component" value="Unassembled WGS sequence"/>
</dbReference>
<evidence type="ECO:0000256" key="6">
    <source>
        <dbReference type="SAM" id="MobiDB-lite"/>
    </source>
</evidence>
<evidence type="ECO:0000313" key="10">
    <source>
        <dbReference type="Proteomes" id="UP000318582"/>
    </source>
</evidence>
<comment type="similarity">
    <text evidence="1 5">Belongs to the tRNA nucleotidyltransferase/poly(A) polymerase family.</text>
</comment>
<dbReference type="SUPFAM" id="SSF81301">
    <property type="entry name" value="Nucleotidyltransferase"/>
    <property type="match status" value="1"/>
</dbReference>
<feature type="region of interest" description="Disordered" evidence="6">
    <location>
        <begin position="547"/>
        <end position="566"/>
    </location>
</feature>
<dbReference type="Pfam" id="PF12627">
    <property type="entry name" value="PolyA_pol_RNAbd"/>
    <property type="match status" value="1"/>
</dbReference>
<dbReference type="InterPro" id="IPR043519">
    <property type="entry name" value="NT_sf"/>
</dbReference>
<dbReference type="CDD" id="cd05398">
    <property type="entry name" value="NT_ClassII-CCAase"/>
    <property type="match status" value="1"/>
</dbReference>
<evidence type="ECO:0000313" key="9">
    <source>
        <dbReference type="EMBL" id="TPX61673.1"/>
    </source>
</evidence>
<dbReference type="GO" id="GO:0005739">
    <property type="term" value="C:mitochondrion"/>
    <property type="evidence" value="ECO:0007669"/>
    <property type="project" value="UniProtKB-ARBA"/>
</dbReference>
<dbReference type="GO" id="GO:0001680">
    <property type="term" value="P:tRNA 3'-terminal CCA addition"/>
    <property type="evidence" value="ECO:0007669"/>
    <property type="project" value="TreeGrafter"/>
</dbReference>
<comment type="caution">
    <text evidence="9">The sequence shown here is derived from an EMBL/GenBank/DDBJ whole genome shotgun (WGS) entry which is preliminary data.</text>
</comment>
<evidence type="ECO:0000256" key="4">
    <source>
        <dbReference type="ARBA" id="ARBA00022884"/>
    </source>
</evidence>
<keyword evidence="3" id="KW-0547">Nucleotide-binding</keyword>
<feature type="domain" description="Poly A polymerase head" evidence="7">
    <location>
        <begin position="43"/>
        <end position="181"/>
    </location>
</feature>
<dbReference type="EMBL" id="QEAQ01000006">
    <property type="protein sequence ID" value="TPX61673.1"/>
    <property type="molecule type" value="Genomic_DNA"/>
</dbReference>
<keyword evidence="10" id="KW-1185">Reference proteome</keyword>
<dbReference type="InterPro" id="IPR032828">
    <property type="entry name" value="PolyA_RNA-bd"/>
</dbReference>
<evidence type="ECO:0000256" key="3">
    <source>
        <dbReference type="ARBA" id="ARBA00022741"/>
    </source>
</evidence>
<evidence type="ECO:0000256" key="5">
    <source>
        <dbReference type="RuleBase" id="RU003953"/>
    </source>
</evidence>
<dbReference type="AlphaFoldDB" id="A0A507EC71"/>
<keyword evidence="4 5" id="KW-0694">RNA-binding</keyword>
<sequence>MSSLPSNLQPIQVTPSEDRLFTLLSTCAKQIQAENPGQPPVVLRVAGGWVRDKLLGKANDDIDIAIDTMKGEPFAQRVNQCMKRQGLEMGHIATIQTNPEKSKHLETANARVFEYLVDFVHLRTETYNDDSRNPDVDFGTPFEDASRRDITINALFYNISTRQVEDFLEKGLDDLSQGHVRTPLPALQTFIDDPLRVLRVIRFATRFGYTIDEDILKTVKNEDVKRAFERKITRERVGVEFNKMIKGPDPVRALQLINDFGFYPLVFAPPVGVEQVHIIPGLVVAYARFIEIILASQELEDMFADSTKIAIDDEDRRLLFLTASVVPFANHTWEDKKMRTHYLSKEVILTSLKLGLHDADAASTVLESLPRVLAAVREHPDRRTLALLIRELGKPPLHAKWYLAVLFAWADEALKEWMIHLPAGASHPHDLPALPLPSDAFTHDPYARLAADPIAHDEMTRLSAARAVQRASQQFISFMRSIREMGIEDAQDFRAYLNGKEVAAILGIRPGIEIGTYLKALTEWQLGKPQANKEECVAWLEAYAEEHPPQSNNVPMTKATKKRKSG</sequence>
<evidence type="ECO:0000259" key="8">
    <source>
        <dbReference type="Pfam" id="PF12627"/>
    </source>
</evidence>
<evidence type="ECO:0000256" key="1">
    <source>
        <dbReference type="ARBA" id="ARBA00007265"/>
    </source>
</evidence>
<dbReference type="Gene3D" id="1.10.3090.10">
    <property type="entry name" value="cca-adding enzyme, domain 2"/>
    <property type="match status" value="1"/>
</dbReference>
<dbReference type="PANTHER" id="PTHR13734">
    <property type="entry name" value="TRNA-NUCLEOTIDYLTRANSFERASE"/>
    <property type="match status" value="1"/>
</dbReference>
<evidence type="ECO:0000259" key="7">
    <source>
        <dbReference type="Pfam" id="PF01743"/>
    </source>
</evidence>
<accession>A0A507EC71</accession>
<name>A0A507EC71_9FUNG</name>
<dbReference type="GO" id="GO:0000166">
    <property type="term" value="F:nucleotide binding"/>
    <property type="evidence" value="ECO:0007669"/>
    <property type="project" value="UniProtKB-KW"/>
</dbReference>
<dbReference type="FunFam" id="3.30.460.10:FF:000019">
    <property type="entry name" value="tRNA nucleotidyltransferase cca2"/>
    <property type="match status" value="1"/>
</dbReference>
<dbReference type="InterPro" id="IPR002646">
    <property type="entry name" value="PolA_pol_head_dom"/>
</dbReference>
<dbReference type="PANTHER" id="PTHR13734:SF5">
    <property type="entry name" value="CCA TRNA NUCLEOTIDYLTRANSFERASE, MITOCHONDRIAL"/>
    <property type="match status" value="1"/>
</dbReference>
<proteinExistence type="inferred from homology"/>
<evidence type="ECO:0008006" key="11">
    <source>
        <dbReference type="Google" id="ProtNLM"/>
    </source>
</evidence>
<dbReference type="GO" id="GO:0052927">
    <property type="term" value="F:CC tRNA cytidylyltransferase activity"/>
    <property type="evidence" value="ECO:0007669"/>
    <property type="project" value="TreeGrafter"/>
</dbReference>
<gene>
    <name evidence="9" type="ORF">PhCBS80983_g00897</name>
</gene>
<dbReference type="Pfam" id="PF01743">
    <property type="entry name" value="PolyA_pol"/>
    <property type="match status" value="1"/>
</dbReference>
<dbReference type="GO" id="GO:0003723">
    <property type="term" value="F:RNA binding"/>
    <property type="evidence" value="ECO:0007669"/>
    <property type="project" value="UniProtKB-KW"/>
</dbReference>
<feature type="domain" description="tRNA nucleotidyltransferase/poly(A) polymerase RNA and SrmB- binding" evidence="8">
    <location>
        <begin position="230"/>
        <end position="267"/>
    </location>
</feature>
<organism evidence="9 10">
    <name type="scientific">Powellomyces hirtus</name>
    <dbReference type="NCBI Taxonomy" id="109895"/>
    <lineage>
        <taxon>Eukaryota</taxon>
        <taxon>Fungi</taxon>
        <taxon>Fungi incertae sedis</taxon>
        <taxon>Chytridiomycota</taxon>
        <taxon>Chytridiomycota incertae sedis</taxon>
        <taxon>Chytridiomycetes</taxon>
        <taxon>Spizellomycetales</taxon>
        <taxon>Powellomycetaceae</taxon>
        <taxon>Powellomyces</taxon>
    </lineage>
</organism>
<keyword evidence="2 5" id="KW-0808">Transferase</keyword>
<dbReference type="Gene3D" id="3.30.460.10">
    <property type="entry name" value="Beta Polymerase, domain 2"/>
    <property type="match status" value="1"/>
</dbReference>
<protein>
    <recommendedName>
        <fullName evidence="11">Poly A polymerase head domain-containing protein</fullName>
    </recommendedName>
</protein>
<evidence type="ECO:0000256" key="2">
    <source>
        <dbReference type="ARBA" id="ARBA00022679"/>
    </source>
</evidence>
<dbReference type="GO" id="GO:0052929">
    <property type="term" value="F:ATP:3'-cytidine-cytidine-tRNA adenylyltransferase activity"/>
    <property type="evidence" value="ECO:0007669"/>
    <property type="project" value="TreeGrafter"/>
</dbReference>
<reference evidence="9 10" key="1">
    <citation type="journal article" date="2019" name="Sci. Rep.">
        <title>Comparative genomics of chytrid fungi reveal insights into the obligate biotrophic and pathogenic lifestyle of Synchytrium endobioticum.</title>
        <authorList>
            <person name="van de Vossenberg B.T.L.H."/>
            <person name="Warris S."/>
            <person name="Nguyen H.D.T."/>
            <person name="van Gent-Pelzer M.P.E."/>
            <person name="Joly D.L."/>
            <person name="van de Geest H.C."/>
            <person name="Bonants P.J.M."/>
            <person name="Smith D.S."/>
            <person name="Levesque C.A."/>
            <person name="van der Lee T.A.J."/>
        </authorList>
    </citation>
    <scope>NUCLEOTIDE SEQUENCE [LARGE SCALE GENOMIC DNA]</scope>
    <source>
        <strain evidence="9 10">CBS 809.83</strain>
    </source>
</reference>
<dbReference type="STRING" id="109895.A0A507EC71"/>
<dbReference type="SUPFAM" id="SSF81891">
    <property type="entry name" value="Poly A polymerase C-terminal region-like"/>
    <property type="match status" value="1"/>
</dbReference>